<dbReference type="RefSeq" id="WP_019432569.1">
    <property type="nucleotide sequence ID" value="NZ_FPAB01000009.1"/>
</dbReference>
<proteinExistence type="predicted"/>
<gene>
    <name evidence="7" type="ORF">SAMN05444716_10917</name>
</gene>
<keyword evidence="3 5" id="KW-0238">DNA-binding</keyword>
<dbReference type="EMBL" id="FPAB01000009">
    <property type="protein sequence ID" value="SFT14954.1"/>
    <property type="molecule type" value="Genomic_DNA"/>
</dbReference>
<dbReference type="GO" id="GO:0045892">
    <property type="term" value="P:negative regulation of DNA-templated transcription"/>
    <property type="evidence" value="ECO:0007669"/>
    <property type="project" value="InterPro"/>
</dbReference>
<protein>
    <submittedName>
        <fullName evidence="7">TetR/AcrR family transcriptional regulator, tetracycline repressor protein</fullName>
    </submittedName>
</protein>
<dbReference type="GO" id="GO:0046677">
    <property type="term" value="P:response to antibiotic"/>
    <property type="evidence" value="ECO:0007669"/>
    <property type="project" value="InterPro"/>
</dbReference>
<feature type="domain" description="HTH tetR-type" evidence="6">
    <location>
        <begin position="13"/>
        <end position="73"/>
    </location>
</feature>
<evidence type="ECO:0000313" key="7">
    <source>
        <dbReference type="EMBL" id="SFT14954.1"/>
    </source>
</evidence>
<dbReference type="PRINTS" id="PR00400">
    <property type="entry name" value="TETREPRESSOR"/>
</dbReference>
<dbReference type="InterPro" id="IPR036271">
    <property type="entry name" value="Tet_transcr_reg_TetR-rel_C_sf"/>
</dbReference>
<dbReference type="Pfam" id="PF00440">
    <property type="entry name" value="TetR_N"/>
    <property type="match status" value="1"/>
</dbReference>
<keyword evidence="8" id="KW-1185">Reference proteome</keyword>
<name>A0A1I6VNF6_9ACTN</name>
<dbReference type="Gene3D" id="1.10.357.10">
    <property type="entry name" value="Tetracycline Repressor, domain 2"/>
    <property type="match status" value="1"/>
</dbReference>
<dbReference type="AlphaFoldDB" id="A0A1I6VNF6"/>
<feature type="DNA-binding region" description="H-T-H motif" evidence="5">
    <location>
        <begin position="36"/>
        <end position="55"/>
    </location>
</feature>
<dbReference type="Gene3D" id="1.10.10.60">
    <property type="entry name" value="Homeodomain-like"/>
    <property type="match status" value="1"/>
</dbReference>
<dbReference type="Pfam" id="PF02909">
    <property type="entry name" value="TetR_C_1"/>
    <property type="match status" value="1"/>
</dbReference>
<organism evidence="7 8">
    <name type="scientific">Streptomyces harbinensis</name>
    <dbReference type="NCBI Taxonomy" id="1176198"/>
    <lineage>
        <taxon>Bacteria</taxon>
        <taxon>Bacillati</taxon>
        <taxon>Actinomycetota</taxon>
        <taxon>Actinomycetes</taxon>
        <taxon>Kitasatosporales</taxon>
        <taxon>Streptomycetaceae</taxon>
        <taxon>Streptomyces</taxon>
    </lineage>
</organism>
<dbReference type="GO" id="GO:0003677">
    <property type="term" value="F:DNA binding"/>
    <property type="evidence" value="ECO:0007669"/>
    <property type="project" value="UniProtKB-UniRule"/>
</dbReference>
<dbReference type="InterPro" id="IPR003012">
    <property type="entry name" value="Tet_transcr_reg_TetR"/>
</dbReference>
<evidence type="ECO:0000256" key="4">
    <source>
        <dbReference type="ARBA" id="ARBA00023163"/>
    </source>
</evidence>
<evidence type="ECO:0000256" key="5">
    <source>
        <dbReference type="PROSITE-ProRule" id="PRU00335"/>
    </source>
</evidence>
<accession>A0A1I6VNF6</accession>
<evidence type="ECO:0000313" key="8">
    <source>
        <dbReference type="Proteomes" id="UP000198873"/>
    </source>
</evidence>
<keyword evidence="4" id="KW-0804">Transcription</keyword>
<evidence type="ECO:0000256" key="1">
    <source>
        <dbReference type="ARBA" id="ARBA00022491"/>
    </source>
</evidence>
<evidence type="ECO:0000256" key="3">
    <source>
        <dbReference type="ARBA" id="ARBA00023125"/>
    </source>
</evidence>
<dbReference type="InterPro" id="IPR009057">
    <property type="entry name" value="Homeodomain-like_sf"/>
</dbReference>
<reference evidence="8" key="1">
    <citation type="submission" date="2016-10" db="EMBL/GenBank/DDBJ databases">
        <authorList>
            <person name="Varghese N."/>
            <person name="Submissions S."/>
        </authorList>
    </citation>
    <scope>NUCLEOTIDE SEQUENCE [LARGE SCALE GENOMIC DNA]</scope>
    <source>
        <strain evidence="8">CGMCC 4.7047</strain>
    </source>
</reference>
<sequence length="208" mass="22846">MTKKQAGEDAAGRLTRDAVIGAALQVLEDRGLEGLSTRAVADRLGVRMNTVLWHVKTKARLLELMADAVLGTIGYDDLPADPRRRARELAGRYRQALLAHRDGAALVTGTYAAEPHTLRFADRLVDALRQAGADERRAAWTAWTVSYFVLGLTQEEQAAPDRHDDRLARALDPAEHPALHPVLTHLRQGSFEDRFAFGLDALLARPAA</sequence>
<dbReference type="SUPFAM" id="SSF48498">
    <property type="entry name" value="Tetracyclin repressor-like, C-terminal domain"/>
    <property type="match status" value="1"/>
</dbReference>
<dbReference type="InterPro" id="IPR004111">
    <property type="entry name" value="Repressor_TetR_C"/>
</dbReference>
<keyword evidence="2" id="KW-0805">Transcription regulation</keyword>
<evidence type="ECO:0000259" key="6">
    <source>
        <dbReference type="PROSITE" id="PS50977"/>
    </source>
</evidence>
<dbReference type="InterPro" id="IPR001647">
    <property type="entry name" value="HTH_TetR"/>
</dbReference>
<dbReference type="PRINTS" id="PR00455">
    <property type="entry name" value="HTHTETR"/>
</dbReference>
<evidence type="ECO:0000256" key="2">
    <source>
        <dbReference type="ARBA" id="ARBA00023015"/>
    </source>
</evidence>
<keyword evidence="1" id="KW-0678">Repressor</keyword>
<dbReference type="SUPFAM" id="SSF46689">
    <property type="entry name" value="Homeodomain-like"/>
    <property type="match status" value="1"/>
</dbReference>
<dbReference type="PROSITE" id="PS50977">
    <property type="entry name" value="HTH_TETR_2"/>
    <property type="match status" value="1"/>
</dbReference>
<dbReference type="STRING" id="1176198.SAMN05444716_10917"/>
<dbReference type="Proteomes" id="UP000198873">
    <property type="component" value="Unassembled WGS sequence"/>
</dbReference>